<dbReference type="Pfam" id="PF07136">
    <property type="entry name" value="DUF1385"/>
    <property type="match status" value="1"/>
</dbReference>
<feature type="transmembrane region" description="Helical" evidence="1">
    <location>
        <begin position="225"/>
        <end position="246"/>
    </location>
</feature>
<reference evidence="2 3" key="1">
    <citation type="submission" date="2016-11" db="EMBL/GenBank/DDBJ databases">
        <authorList>
            <person name="Jaros S."/>
            <person name="Januszkiewicz K."/>
            <person name="Wedrychowicz H."/>
        </authorList>
    </citation>
    <scope>NUCLEOTIDE SEQUENCE [LARGE SCALE GENOMIC DNA]</scope>
    <source>
        <strain evidence="2 3">DSM 19022</strain>
    </source>
</reference>
<evidence type="ECO:0000313" key="2">
    <source>
        <dbReference type="EMBL" id="SHI37639.1"/>
    </source>
</evidence>
<dbReference type="OrthoDB" id="9784805at2"/>
<name>A0A1M6AMA9_9FIRM</name>
<dbReference type="Proteomes" id="UP000184442">
    <property type="component" value="Unassembled WGS sequence"/>
</dbReference>
<feature type="transmembrane region" description="Helical" evidence="1">
    <location>
        <begin position="200"/>
        <end position="219"/>
    </location>
</feature>
<proteinExistence type="predicted"/>
<evidence type="ECO:0000313" key="3">
    <source>
        <dbReference type="Proteomes" id="UP000184442"/>
    </source>
</evidence>
<keyword evidence="1" id="KW-0812">Transmembrane</keyword>
<organism evidence="2 3">
    <name type="scientific">Lutispora thermophila DSM 19022</name>
    <dbReference type="NCBI Taxonomy" id="1122184"/>
    <lineage>
        <taxon>Bacteria</taxon>
        <taxon>Bacillati</taxon>
        <taxon>Bacillota</taxon>
        <taxon>Clostridia</taxon>
        <taxon>Lutisporales</taxon>
        <taxon>Lutisporaceae</taxon>
        <taxon>Lutispora</taxon>
    </lineage>
</organism>
<dbReference type="RefSeq" id="WP_073023241.1">
    <property type="nucleotide sequence ID" value="NZ_FQZS01000003.1"/>
</dbReference>
<protein>
    <submittedName>
        <fullName evidence="2">Uncharacterized conserved protein YqhQ</fullName>
    </submittedName>
</protein>
<feature type="transmembrane region" description="Helical" evidence="1">
    <location>
        <begin position="135"/>
        <end position="154"/>
    </location>
</feature>
<dbReference type="PANTHER" id="PTHR42867">
    <property type="entry name" value="MEMBRANE PROTEIN-RELATED"/>
    <property type="match status" value="1"/>
</dbReference>
<feature type="transmembrane region" description="Helical" evidence="1">
    <location>
        <begin position="100"/>
        <end position="123"/>
    </location>
</feature>
<dbReference type="InterPro" id="IPR010787">
    <property type="entry name" value="DUF1385"/>
</dbReference>
<dbReference type="AlphaFoldDB" id="A0A1M6AMA9"/>
<gene>
    <name evidence="2" type="ORF">SAMN02745176_00004</name>
</gene>
<keyword evidence="1" id="KW-1133">Transmembrane helix</keyword>
<keyword evidence="3" id="KW-1185">Reference proteome</keyword>
<dbReference type="STRING" id="1122184.SAMN02745176_00004"/>
<dbReference type="PANTHER" id="PTHR42867:SF1">
    <property type="entry name" value="MEMBRANE PROTEIN-RELATED"/>
    <property type="match status" value="1"/>
</dbReference>
<sequence length="300" mass="33849">MKKTSIGGQAVIEGVMMKGPEDIAIAVRKPDGEITLKKEKVNANRKKISKIPIIRGMYAFIDSMVIGVKALSYSAEFFEEEEIKEDKKPSKLDEFMERNMIPIAVLLSIAFSVGLFILLPTLAVSFIGNVVRTPILMNLVEGIVRIIIFIAYIAMISKMKDIARVFEYHGAEHKTIFCYENGEELTVENVRKYTRLHPRCGTSFLFIVMIVSILLFSLFKWPNVFVRVITRIALMPIVAGISYEIIKWAGRSDSKLVCIVSAPGMWLQKITTREPDDSQIEVAITALKNVLVEDKDADLW</sequence>
<evidence type="ECO:0000256" key="1">
    <source>
        <dbReference type="SAM" id="Phobius"/>
    </source>
</evidence>
<dbReference type="EMBL" id="FQZS01000003">
    <property type="protein sequence ID" value="SHI37639.1"/>
    <property type="molecule type" value="Genomic_DNA"/>
</dbReference>
<accession>A0A1M6AMA9</accession>
<keyword evidence="1" id="KW-0472">Membrane</keyword>